<accession>A0A1V2KYI9</accession>
<reference evidence="3" key="1">
    <citation type="journal article" date="2017" name="Genome Announc.">
        <title>Genome sequences of Cyberlindnera fabianii 65, Pichia kudriavzevii 129, and Saccharomyces cerevisiae 131 isolated from fermented masau fruits in Zimbabwe.</title>
        <authorList>
            <person name="van Rijswijck I.M.H."/>
            <person name="Derks M.F.L."/>
            <person name="Abee T."/>
            <person name="de Ridder D."/>
            <person name="Smid E.J."/>
        </authorList>
    </citation>
    <scope>NUCLEOTIDE SEQUENCE [LARGE SCALE GENOMIC DNA]</scope>
    <source>
        <strain evidence="3">65</strain>
    </source>
</reference>
<dbReference type="InterPro" id="IPR047001">
    <property type="entry name" value="MnmG_C_subdom"/>
</dbReference>
<proteinExistence type="predicted"/>
<dbReference type="EMBL" id="MPUK01000020">
    <property type="protein sequence ID" value="ONH64673.1"/>
    <property type="molecule type" value="Genomic_DNA"/>
</dbReference>
<feature type="domain" description="tRNA uridine 5-carboxymethylaminomethyl modification enzyme C-terminal subdomain" evidence="1">
    <location>
        <begin position="35"/>
        <end position="89"/>
    </location>
</feature>
<dbReference type="InterPro" id="IPR049312">
    <property type="entry name" value="GIDA_C_N"/>
</dbReference>
<sequence>MLRFNNVTGDMVIKSLSGQYQDIPRRVLNKIEIDGKYSPYVHKQRDFIKAFQSDESLLLPLKFDYTTLASLSNESRDILNKVQPRQLVKLDVFKVSHQLCFCRWKSSVEMDEEG</sequence>
<dbReference type="STRING" id="36022.A0A1V2KYI9"/>
<comment type="caution">
    <text evidence="2">The sequence shown here is derived from an EMBL/GenBank/DDBJ whole genome shotgun (WGS) entry which is preliminary data.</text>
</comment>
<name>A0A1V2KYI9_CYBFA</name>
<protein>
    <submittedName>
        <fullName evidence="2">Mitochondrial translation optimization protein 1</fullName>
    </submittedName>
</protein>
<evidence type="ECO:0000259" key="1">
    <source>
        <dbReference type="SMART" id="SM01228"/>
    </source>
</evidence>
<evidence type="ECO:0000313" key="3">
    <source>
        <dbReference type="Proteomes" id="UP000189513"/>
    </source>
</evidence>
<dbReference type="SMART" id="SM01228">
    <property type="entry name" value="GIDA_assoc_3"/>
    <property type="match status" value="1"/>
</dbReference>
<gene>
    <name evidence="2" type="ORF">BON22_5489</name>
</gene>
<dbReference type="InterPro" id="IPR026904">
    <property type="entry name" value="MnmG_C"/>
</dbReference>
<keyword evidence="3" id="KW-1185">Reference proteome</keyword>
<dbReference type="AlphaFoldDB" id="A0A1V2KYI9"/>
<dbReference type="Pfam" id="PF21680">
    <property type="entry name" value="GIDA_C_1st"/>
    <property type="match status" value="1"/>
</dbReference>
<dbReference type="InterPro" id="IPR044920">
    <property type="entry name" value="MnmG_C_subdom_sf"/>
</dbReference>
<evidence type="ECO:0000313" key="2">
    <source>
        <dbReference type="EMBL" id="ONH64673.1"/>
    </source>
</evidence>
<dbReference type="Gene3D" id="1.10.150.570">
    <property type="entry name" value="GidA associated domain, C-terminal subdomain"/>
    <property type="match status" value="1"/>
</dbReference>
<dbReference type="Pfam" id="PF13932">
    <property type="entry name" value="SAM_GIDA_C"/>
    <property type="match status" value="1"/>
</dbReference>
<dbReference type="Proteomes" id="UP000189513">
    <property type="component" value="Unassembled WGS sequence"/>
</dbReference>
<dbReference type="VEuPathDB" id="FungiDB:BON22_5489"/>
<organism evidence="2 3">
    <name type="scientific">Cyberlindnera fabianii</name>
    <name type="common">Yeast</name>
    <name type="synonym">Hansenula fabianii</name>
    <dbReference type="NCBI Taxonomy" id="36022"/>
    <lineage>
        <taxon>Eukaryota</taxon>
        <taxon>Fungi</taxon>
        <taxon>Dikarya</taxon>
        <taxon>Ascomycota</taxon>
        <taxon>Saccharomycotina</taxon>
        <taxon>Saccharomycetes</taxon>
        <taxon>Phaffomycetales</taxon>
        <taxon>Phaffomycetaceae</taxon>
        <taxon>Cyberlindnera</taxon>
    </lineage>
</organism>